<comment type="caution">
    <text evidence="1">The sequence shown here is derived from an EMBL/GenBank/DDBJ whole genome shotgun (WGS) entry which is preliminary data.</text>
</comment>
<dbReference type="AlphaFoldDB" id="A0A9N9HCD0"/>
<sequence>RQFRLLREEMLNAFRTSINSFLTLIGKPNQNRVTIDYYKKSGGRYKSENSDGGDLTVYPNIHFTEVIADSHKGFFFRVAFTPPSTKMTTRTERDRKDYWKKAKKLGNGNLVCLLLPNEDINNYIGNSNSISSKYSLYFGTIVNRDEHILARNKEFAEIGINFIDTSLYPVAIKDILLRHKNNREIGY</sequence>
<dbReference type="Proteomes" id="UP000789706">
    <property type="component" value="Unassembled WGS sequence"/>
</dbReference>
<feature type="non-terminal residue" evidence="1">
    <location>
        <position position="187"/>
    </location>
</feature>
<accession>A0A9N9HCD0</accession>
<dbReference type="EMBL" id="CAJVPK010009076">
    <property type="protein sequence ID" value="CAG8664764.1"/>
    <property type="molecule type" value="Genomic_DNA"/>
</dbReference>
<feature type="non-terminal residue" evidence="1">
    <location>
        <position position="1"/>
    </location>
</feature>
<protein>
    <submittedName>
        <fullName evidence="1">859_t:CDS:1</fullName>
    </submittedName>
</protein>
<organism evidence="1 2">
    <name type="scientific">Diversispora eburnea</name>
    <dbReference type="NCBI Taxonomy" id="1213867"/>
    <lineage>
        <taxon>Eukaryota</taxon>
        <taxon>Fungi</taxon>
        <taxon>Fungi incertae sedis</taxon>
        <taxon>Mucoromycota</taxon>
        <taxon>Glomeromycotina</taxon>
        <taxon>Glomeromycetes</taxon>
        <taxon>Diversisporales</taxon>
        <taxon>Diversisporaceae</taxon>
        <taxon>Diversispora</taxon>
    </lineage>
</organism>
<dbReference type="OrthoDB" id="2423195at2759"/>
<evidence type="ECO:0000313" key="1">
    <source>
        <dbReference type="EMBL" id="CAG8664764.1"/>
    </source>
</evidence>
<keyword evidence="2" id="KW-1185">Reference proteome</keyword>
<name>A0A9N9HCD0_9GLOM</name>
<evidence type="ECO:0000313" key="2">
    <source>
        <dbReference type="Proteomes" id="UP000789706"/>
    </source>
</evidence>
<reference evidence="1" key="1">
    <citation type="submission" date="2021-06" db="EMBL/GenBank/DDBJ databases">
        <authorList>
            <person name="Kallberg Y."/>
            <person name="Tangrot J."/>
            <person name="Rosling A."/>
        </authorList>
    </citation>
    <scope>NUCLEOTIDE SEQUENCE</scope>
    <source>
        <strain evidence="1">AZ414A</strain>
    </source>
</reference>
<proteinExistence type="predicted"/>
<gene>
    <name evidence="1" type="ORF">DEBURN_LOCUS11882</name>
</gene>